<feature type="compositionally biased region" description="Basic and acidic residues" evidence="1">
    <location>
        <begin position="1"/>
        <end position="24"/>
    </location>
</feature>
<gene>
    <name evidence="2" type="ORF">P4T90_02010</name>
</gene>
<keyword evidence="3" id="KW-1185">Reference proteome</keyword>
<evidence type="ECO:0000256" key="1">
    <source>
        <dbReference type="SAM" id="MobiDB-lite"/>
    </source>
</evidence>
<dbReference type="RefSeq" id="WP_066268563.1">
    <property type="nucleotide sequence ID" value="NZ_JARMAB010000003.1"/>
</dbReference>
<evidence type="ECO:0000313" key="2">
    <source>
        <dbReference type="EMBL" id="MED1201859.1"/>
    </source>
</evidence>
<proteinExistence type="predicted"/>
<dbReference type="EMBL" id="JARMAB010000003">
    <property type="protein sequence ID" value="MED1201859.1"/>
    <property type="molecule type" value="Genomic_DNA"/>
</dbReference>
<feature type="region of interest" description="Disordered" evidence="1">
    <location>
        <begin position="1"/>
        <end position="30"/>
    </location>
</feature>
<accession>A0ABU6MB24</accession>
<evidence type="ECO:0000313" key="3">
    <source>
        <dbReference type="Proteomes" id="UP001341444"/>
    </source>
</evidence>
<dbReference type="Proteomes" id="UP001341444">
    <property type="component" value="Unassembled WGS sequence"/>
</dbReference>
<reference evidence="2 3" key="1">
    <citation type="submission" date="2023-03" db="EMBL/GenBank/DDBJ databases">
        <title>Bacillus Genome Sequencing.</title>
        <authorList>
            <person name="Dunlap C."/>
        </authorList>
    </citation>
    <scope>NUCLEOTIDE SEQUENCE [LARGE SCALE GENOMIC DNA]</scope>
    <source>
        <strain evidence="2 3">B-23453</strain>
    </source>
</reference>
<name>A0ABU6MB24_9BACI</name>
<protein>
    <submittedName>
        <fullName evidence="2">Uncharacterized protein</fullName>
    </submittedName>
</protein>
<sequence>MEKNYPEKEKMIERSNKDENKSGKLEGTNTAGQALYFKSNQLKFKTKEKCLAPDGMEDVAEPSLDHYKKTRLSSNPIFWLKGKQTPF</sequence>
<organism evidence="2 3">
    <name type="scientific">Heyndrickxia acidicola</name>
    <dbReference type="NCBI Taxonomy" id="209389"/>
    <lineage>
        <taxon>Bacteria</taxon>
        <taxon>Bacillati</taxon>
        <taxon>Bacillota</taxon>
        <taxon>Bacilli</taxon>
        <taxon>Bacillales</taxon>
        <taxon>Bacillaceae</taxon>
        <taxon>Heyndrickxia</taxon>
    </lineage>
</organism>
<comment type="caution">
    <text evidence="2">The sequence shown here is derived from an EMBL/GenBank/DDBJ whole genome shotgun (WGS) entry which is preliminary data.</text>
</comment>